<dbReference type="Pfam" id="PF00386">
    <property type="entry name" value="C1q"/>
    <property type="match status" value="1"/>
</dbReference>
<reference evidence="7 8" key="1">
    <citation type="journal article" date="2011" name="Science">
        <title>The ecoresponsive genome of Daphnia pulex.</title>
        <authorList>
            <person name="Colbourne J.K."/>
            <person name="Pfrender M.E."/>
            <person name="Gilbert D."/>
            <person name="Thomas W.K."/>
            <person name="Tucker A."/>
            <person name="Oakley T.H."/>
            <person name="Tokishita S."/>
            <person name="Aerts A."/>
            <person name="Arnold G.J."/>
            <person name="Basu M.K."/>
            <person name="Bauer D.J."/>
            <person name="Caceres C.E."/>
            <person name="Carmel L."/>
            <person name="Casola C."/>
            <person name="Choi J.H."/>
            <person name="Detter J.C."/>
            <person name="Dong Q."/>
            <person name="Dusheyko S."/>
            <person name="Eads B.D."/>
            <person name="Frohlich T."/>
            <person name="Geiler-Samerotte K.A."/>
            <person name="Gerlach D."/>
            <person name="Hatcher P."/>
            <person name="Jogdeo S."/>
            <person name="Krijgsveld J."/>
            <person name="Kriventseva E.V."/>
            <person name="Kultz D."/>
            <person name="Laforsch C."/>
            <person name="Lindquist E."/>
            <person name="Lopez J."/>
            <person name="Manak J.R."/>
            <person name="Muller J."/>
            <person name="Pangilinan J."/>
            <person name="Patwardhan R.P."/>
            <person name="Pitluck S."/>
            <person name="Pritham E.J."/>
            <person name="Rechtsteiner A."/>
            <person name="Rho M."/>
            <person name="Rogozin I.B."/>
            <person name="Sakarya O."/>
            <person name="Salamov A."/>
            <person name="Schaack S."/>
            <person name="Shapiro H."/>
            <person name="Shiga Y."/>
            <person name="Skalitzky C."/>
            <person name="Smith Z."/>
            <person name="Souvorov A."/>
            <person name="Sung W."/>
            <person name="Tang Z."/>
            <person name="Tsuchiya D."/>
            <person name="Tu H."/>
            <person name="Vos H."/>
            <person name="Wang M."/>
            <person name="Wolf Y.I."/>
            <person name="Yamagata H."/>
            <person name="Yamada T."/>
            <person name="Ye Y."/>
            <person name="Shaw J.R."/>
            <person name="Andrews J."/>
            <person name="Crease T.J."/>
            <person name="Tang H."/>
            <person name="Lucas S.M."/>
            <person name="Robertson H.M."/>
            <person name="Bork P."/>
            <person name="Koonin E.V."/>
            <person name="Zdobnov E.M."/>
            <person name="Grigoriev I.V."/>
            <person name="Lynch M."/>
            <person name="Boore J.L."/>
        </authorList>
    </citation>
    <scope>NUCLEOTIDE SEQUENCE [LARGE SCALE GENOMIC DNA]</scope>
</reference>
<dbReference type="SMART" id="SM00110">
    <property type="entry name" value="C1Q"/>
    <property type="match status" value="1"/>
</dbReference>
<evidence type="ECO:0000256" key="1">
    <source>
        <dbReference type="ARBA" id="ARBA00004613"/>
    </source>
</evidence>
<evidence type="ECO:0000256" key="5">
    <source>
        <dbReference type="SAM" id="MobiDB-lite"/>
    </source>
</evidence>
<evidence type="ECO:0000256" key="3">
    <source>
        <dbReference type="ARBA" id="ARBA00022729"/>
    </source>
</evidence>
<feature type="region of interest" description="Disordered" evidence="5">
    <location>
        <begin position="1"/>
        <end position="26"/>
    </location>
</feature>
<dbReference type="AlphaFoldDB" id="E9GVC6"/>
<evidence type="ECO:0000256" key="4">
    <source>
        <dbReference type="SAM" id="Coils"/>
    </source>
</evidence>
<evidence type="ECO:0000313" key="8">
    <source>
        <dbReference type="Proteomes" id="UP000000305"/>
    </source>
</evidence>
<dbReference type="InterPro" id="IPR050822">
    <property type="entry name" value="Cerebellin_Synaptic_Org"/>
</dbReference>
<evidence type="ECO:0000259" key="6">
    <source>
        <dbReference type="PROSITE" id="PS50871"/>
    </source>
</evidence>
<keyword evidence="8" id="KW-1185">Reference proteome</keyword>
<dbReference type="InterPro" id="IPR001073">
    <property type="entry name" value="C1q_dom"/>
</dbReference>
<comment type="subcellular location">
    <subcellularLocation>
        <location evidence="1">Secreted</location>
    </subcellularLocation>
</comment>
<dbReference type="HOGENOM" id="CLU_757071_0_0_1"/>
<dbReference type="GO" id="GO:0005615">
    <property type="term" value="C:extracellular space"/>
    <property type="evidence" value="ECO:0000318"/>
    <property type="project" value="GO_Central"/>
</dbReference>
<proteinExistence type="predicted"/>
<protein>
    <recommendedName>
        <fullName evidence="6">C1q domain-containing protein</fullName>
    </recommendedName>
</protein>
<evidence type="ECO:0000313" key="7">
    <source>
        <dbReference type="EMBL" id="EFX76556.1"/>
    </source>
</evidence>
<keyword evidence="4" id="KW-0175">Coiled coil</keyword>
<dbReference type="InParanoid" id="E9GVC6"/>
<feature type="compositionally biased region" description="Basic and acidic residues" evidence="5">
    <location>
        <begin position="1"/>
        <end position="14"/>
    </location>
</feature>
<keyword evidence="2" id="KW-0964">Secreted</keyword>
<dbReference type="PANTHER" id="PTHR22923:SF62">
    <property type="entry name" value="CVP18"/>
    <property type="match status" value="1"/>
</dbReference>
<dbReference type="Proteomes" id="UP000000305">
    <property type="component" value="Unassembled WGS sequence"/>
</dbReference>
<organism evidence="7 8">
    <name type="scientific">Daphnia pulex</name>
    <name type="common">Water flea</name>
    <dbReference type="NCBI Taxonomy" id="6669"/>
    <lineage>
        <taxon>Eukaryota</taxon>
        <taxon>Metazoa</taxon>
        <taxon>Ecdysozoa</taxon>
        <taxon>Arthropoda</taxon>
        <taxon>Crustacea</taxon>
        <taxon>Branchiopoda</taxon>
        <taxon>Diplostraca</taxon>
        <taxon>Cladocera</taxon>
        <taxon>Anomopoda</taxon>
        <taxon>Daphniidae</taxon>
        <taxon>Daphnia</taxon>
    </lineage>
</organism>
<evidence type="ECO:0000256" key="2">
    <source>
        <dbReference type="ARBA" id="ARBA00022525"/>
    </source>
</evidence>
<dbReference type="Gene3D" id="2.60.120.40">
    <property type="match status" value="1"/>
</dbReference>
<gene>
    <name evidence="7" type="ORF">DAPPUDRAFT_106904</name>
</gene>
<dbReference type="SUPFAM" id="SSF49842">
    <property type="entry name" value="TNF-like"/>
    <property type="match status" value="1"/>
</dbReference>
<dbReference type="InterPro" id="IPR008983">
    <property type="entry name" value="Tumour_necrosis_fac-like_dom"/>
</dbReference>
<feature type="coiled-coil region" evidence="4">
    <location>
        <begin position="92"/>
        <end position="122"/>
    </location>
</feature>
<dbReference type="OrthoDB" id="6338170at2759"/>
<dbReference type="eggNOG" id="ENOG502QSK2">
    <property type="taxonomic scope" value="Eukaryota"/>
</dbReference>
<feature type="domain" description="C1q" evidence="6">
    <location>
        <begin position="216"/>
        <end position="364"/>
    </location>
</feature>
<accession>E9GVC6</accession>
<keyword evidence="3" id="KW-0732">Signal</keyword>
<dbReference type="PROSITE" id="PS50871">
    <property type="entry name" value="C1Q"/>
    <property type="match status" value="1"/>
</dbReference>
<dbReference type="KEGG" id="dpx:DAPPUDRAFT_106904"/>
<sequence length="366" mass="40915">MADWNYDRSDKDPDYLAVSPSPNEKTVDTSRVSRLIHHSHIINWFYRGIVSLIAEFWAKKLKKHPSWHSHQVHQVHQVQQAQQPQQVQQEFAKALASTLQRLEETAKTVENLKGQFDSLTSKFNGYSCNCNADVSASMGKIPSSCADLRAIGYRKSGLYSVMGTQQVEMVYCDFTQPLYGSSNAISFMSNFPKILKLFKLQFNYEDFQKFIGYQDVKSTPVYFYVQKTTVFSTVGKAIPFEVVVTNTGKAMNAATGIFTAPVKGTYFFTFTGHAYFQGGATSVLESLSVNLYLNGNIIGSSSVGETNDLPNQPSPVTLQSTLILAAGDQVWMQIQSLTAGVTLYDDCNHLTHFNGFLLEQDFSLML</sequence>
<dbReference type="EMBL" id="GL732568">
    <property type="protein sequence ID" value="EFX76556.1"/>
    <property type="molecule type" value="Genomic_DNA"/>
</dbReference>
<name>E9GVC6_DAPPU</name>
<dbReference type="PANTHER" id="PTHR22923">
    <property type="entry name" value="CEREBELLIN-RELATED"/>
    <property type="match status" value="1"/>
</dbReference>